<gene>
    <name evidence="2" type="ORF">N7469_002780</name>
</gene>
<dbReference type="InterPro" id="IPR038222">
    <property type="entry name" value="DHHA2_dom_sf"/>
</dbReference>
<dbReference type="EMBL" id="JAPQKT010000002">
    <property type="protein sequence ID" value="KAJ5241189.1"/>
    <property type="molecule type" value="Genomic_DNA"/>
</dbReference>
<accession>A0A9W9PAY0</accession>
<keyword evidence="3" id="KW-1185">Reference proteome</keyword>
<dbReference type="SUPFAM" id="SSF64182">
    <property type="entry name" value="DHH phosphoesterases"/>
    <property type="match status" value="1"/>
</dbReference>
<dbReference type="GO" id="GO:0004309">
    <property type="term" value="F:exopolyphosphatase activity"/>
    <property type="evidence" value="ECO:0007669"/>
    <property type="project" value="TreeGrafter"/>
</dbReference>
<dbReference type="Gene3D" id="3.10.310.20">
    <property type="entry name" value="DHHA2 domain"/>
    <property type="match status" value="1"/>
</dbReference>
<dbReference type="Pfam" id="PF02833">
    <property type="entry name" value="DHHA2"/>
    <property type="match status" value="1"/>
</dbReference>
<dbReference type="OrthoDB" id="374045at2759"/>
<dbReference type="InterPro" id="IPR004097">
    <property type="entry name" value="DHHA2"/>
</dbReference>
<name>A0A9W9PAY0_PENCI</name>
<dbReference type="Gene3D" id="3.90.1640.10">
    <property type="entry name" value="inorganic pyrophosphatase (n-terminal core)"/>
    <property type="match status" value="1"/>
</dbReference>
<protein>
    <submittedName>
        <fullName evidence="2">Exopolyphosphatase</fullName>
    </submittedName>
</protein>
<dbReference type="Proteomes" id="UP001147733">
    <property type="component" value="Unassembled WGS sequence"/>
</dbReference>
<comment type="caution">
    <text evidence="2">The sequence shown here is derived from an EMBL/GenBank/DDBJ whole genome shotgun (WGS) entry which is preliminary data.</text>
</comment>
<evidence type="ECO:0000313" key="3">
    <source>
        <dbReference type="Proteomes" id="UP001147733"/>
    </source>
</evidence>
<dbReference type="GO" id="GO:0005737">
    <property type="term" value="C:cytoplasm"/>
    <property type="evidence" value="ECO:0007669"/>
    <property type="project" value="InterPro"/>
</dbReference>
<dbReference type="AlphaFoldDB" id="A0A9W9PAY0"/>
<dbReference type="PANTHER" id="PTHR12112:SF39">
    <property type="entry name" value="EG:152A3.5 PROTEIN (FBGN0003116_PN PROTEIN)"/>
    <property type="match status" value="1"/>
</dbReference>
<dbReference type="RefSeq" id="XP_056504194.1">
    <property type="nucleotide sequence ID" value="XM_056641700.1"/>
</dbReference>
<proteinExistence type="predicted"/>
<dbReference type="PANTHER" id="PTHR12112">
    <property type="entry name" value="BNIP - RELATED"/>
    <property type="match status" value="1"/>
</dbReference>
<dbReference type="SMART" id="SM01131">
    <property type="entry name" value="DHHA2"/>
    <property type="match status" value="1"/>
</dbReference>
<evidence type="ECO:0000313" key="2">
    <source>
        <dbReference type="EMBL" id="KAJ5241189.1"/>
    </source>
</evidence>
<feature type="domain" description="DHHA2" evidence="1">
    <location>
        <begin position="279"/>
        <end position="457"/>
    </location>
</feature>
<organism evidence="2 3">
    <name type="scientific">Penicillium citrinum</name>
    <dbReference type="NCBI Taxonomy" id="5077"/>
    <lineage>
        <taxon>Eukaryota</taxon>
        <taxon>Fungi</taxon>
        <taxon>Dikarya</taxon>
        <taxon>Ascomycota</taxon>
        <taxon>Pezizomycotina</taxon>
        <taxon>Eurotiomycetes</taxon>
        <taxon>Eurotiomycetidae</taxon>
        <taxon>Eurotiales</taxon>
        <taxon>Aspergillaceae</taxon>
        <taxon>Penicillium</taxon>
    </lineage>
</organism>
<dbReference type="GeneID" id="81380867"/>
<evidence type="ECO:0000259" key="1">
    <source>
        <dbReference type="SMART" id="SM01131"/>
    </source>
</evidence>
<sequence length="460" mass="50856">MTLLQFLRNARQVHLEFLAGTLAESPIYVLGNPSADLDSIISSIVYSYYANNRRPNTTPRPHIPLINLPNVPSDSELYRLRPEFVTAFWLSTNFPALSPEDRFENASESAGKILRKHLMTVADFAADLKERSKSGKIVANAMLVDWNAMPIRDEQKGTGSVSGLENVSFRAVGCIDHHVNEDFMPPCEELPQGQPLIIQPGPGSCASLITDELNSGGFWDVSSAPEKSQIAKLALAAILIDTSNLTAKGKVTDVDVQSVGFLQRCISSLDHTWSMVGFYEQILTAKQNSLDLLTFEEVLDRDYKDWTESTDSSKTSLKLGFCSSVKPMRWLIQKAGGCQRFLEGIRSFATSDDKQLDIVVVMTSFTSADEQFARELFVGATGNGDVSVDALNAFIEQSSTQLGLEDWSYVDSEKIELDEGEIRSSMDGKFGIWTRLWIQTNSTASRKQVAPMLRSAVAKL</sequence>
<reference evidence="2" key="2">
    <citation type="journal article" date="2023" name="IMA Fungus">
        <title>Comparative genomic study of the Penicillium genus elucidates a diverse pangenome and 15 lateral gene transfer events.</title>
        <authorList>
            <person name="Petersen C."/>
            <person name="Sorensen T."/>
            <person name="Nielsen M.R."/>
            <person name="Sondergaard T.E."/>
            <person name="Sorensen J.L."/>
            <person name="Fitzpatrick D.A."/>
            <person name="Frisvad J.C."/>
            <person name="Nielsen K.L."/>
        </authorList>
    </citation>
    <scope>NUCLEOTIDE SEQUENCE</scope>
    <source>
        <strain evidence="2">IBT 23319</strain>
    </source>
</reference>
<reference evidence="2" key="1">
    <citation type="submission" date="2022-11" db="EMBL/GenBank/DDBJ databases">
        <authorList>
            <person name="Petersen C."/>
        </authorList>
    </citation>
    <scope>NUCLEOTIDE SEQUENCE</scope>
    <source>
        <strain evidence="2">IBT 23319</strain>
    </source>
</reference>
<dbReference type="InterPro" id="IPR038763">
    <property type="entry name" value="DHH_sf"/>
</dbReference>